<keyword evidence="5" id="KW-0175">Coiled coil</keyword>
<dbReference type="CDD" id="cd12915">
    <property type="entry name" value="PDC2_DGC_like"/>
    <property type="match status" value="1"/>
</dbReference>
<dbReference type="GO" id="GO:0052621">
    <property type="term" value="F:diguanylate cyclase activity"/>
    <property type="evidence" value="ECO:0007669"/>
    <property type="project" value="UniProtKB-EC"/>
</dbReference>
<dbReference type="InterPro" id="IPR050469">
    <property type="entry name" value="Diguanylate_Cyclase"/>
</dbReference>
<dbReference type="InterPro" id="IPR043128">
    <property type="entry name" value="Rev_trsase/Diguanyl_cyclase"/>
</dbReference>
<proteinExistence type="predicted"/>
<comment type="catalytic activity">
    <reaction evidence="4">
        <text>2 GTP = 3',3'-c-di-GMP + 2 diphosphate</text>
        <dbReference type="Rhea" id="RHEA:24898"/>
        <dbReference type="ChEBI" id="CHEBI:33019"/>
        <dbReference type="ChEBI" id="CHEBI:37565"/>
        <dbReference type="ChEBI" id="CHEBI:58805"/>
        <dbReference type="EC" id="2.7.7.65"/>
    </reaction>
</comment>
<accession>A0A1G6L1R2</accession>
<dbReference type="CDD" id="cd01949">
    <property type="entry name" value="GGDEF"/>
    <property type="match status" value="1"/>
</dbReference>
<dbReference type="PANTHER" id="PTHR45138:SF9">
    <property type="entry name" value="DIGUANYLATE CYCLASE DGCM-RELATED"/>
    <property type="match status" value="1"/>
</dbReference>
<dbReference type="SUPFAM" id="SSF103190">
    <property type="entry name" value="Sensory domain-like"/>
    <property type="match status" value="1"/>
</dbReference>
<protein>
    <recommendedName>
        <fullName evidence="3">diguanylate cyclase</fullName>
        <ecNumber evidence="3">2.7.7.65</ecNumber>
    </recommendedName>
</protein>
<reference evidence="9" key="1">
    <citation type="submission" date="2016-10" db="EMBL/GenBank/DDBJ databases">
        <authorList>
            <person name="Varghese N."/>
            <person name="Submissions S."/>
        </authorList>
    </citation>
    <scope>NUCLEOTIDE SEQUENCE [LARGE SCALE GENOMIC DNA]</scope>
    <source>
        <strain evidence="9">DSM 26382</strain>
    </source>
</reference>
<evidence type="ECO:0000313" key="9">
    <source>
        <dbReference type="Proteomes" id="UP000199467"/>
    </source>
</evidence>
<comment type="cofactor">
    <cofactor evidence="1">
        <name>Mg(2+)</name>
        <dbReference type="ChEBI" id="CHEBI:18420"/>
    </cofactor>
</comment>
<gene>
    <name evidence="8" type="ORF">SAMN05216576_102337</name>
</gene>
<comment type="subcellular location">
    <subcellularLocation>
        <location evidence="2">Cell inner membrane</location>
    </subcellularLocation>
</comment>
<feature type="domain" description="GGDEF" evidence="7">
    <location>
        <begin position="392"/>
        <end position="531"/>
    </location>
</feature>
<feature type="transmembrane region" description="Helical" evidence="6">
    <location>
        <begin position="34"/>
        <end position="57"/>
    </location>
</feature>
<evidence type="ECO:0000256" key="3">
    <source>
        <dbReference type="ARBA" id="ARBA00012528"/>
    </source>
</evidence>
<organism evidence="8 9">
    <name type="scientific">Ectopseudomonas chengduensis</name>
    <dbReference type="NCBI Taxonomy" id="489632"/>
    <lineage>
        <taxon>Bacteria</taxon>
        <taxon>Pseudomonadati</taxon>
        <taxon>Pseudomonadota</taxon>
        <taxon>Gammaproteobacteria</taxon>
        <taxon>Pseudomonadales</taxon>
        <taxon>Pseudomonadaceae</taxon>
        <taxon>Ectopseudomonas</taxon>
    </lineage>
</organism>
<dbReference type="NCBIfam" id="TIGR00254">
    <property type="entry name" value="GGDEF"/>
    <property type="match status" value="1"/>
</dbReference>
<dbReference type="InterPro" id="IPR029787">
    <property type="entry name" value="Nucleotide_cyclase"/>
</dbReference>
<evidence type="ECO:0000313" key="8">
    <source>
        <dbReference type="EMBL" id="SDC37124.1"/>
    </source>
</evidence>
<dbReference type="SUPFAM" id="SSF55073">
    <property type="entry name" value="Nucleotide cyclase"/>
    <property type="match status" value="1"/>
</dbReference>
<dbReference type="AlphaFoldDB" id="A0A1G6L1R2"/>
<dbReference type="InterPro" id="IPR054327">
    <property type="entry name" value="His-kinase-like_sensor"/>
</dbReference>
<keyword evidence="6" id="KW-0812">Transmembrane</keyword>
<keyword evidence="6" id="KW-1133">Transmembrane helix</keyword>
<name>A0A1G6L1R2_9GAMM</name>
<evidence type="ECO:0000256" key="1">
    <source>
        <dbReference type="ARBA" id="ARBA00001946"/>
    </source>
</evidence>
<dbReference type="SMART" id="SM00267">
    <property type="entry name" value="GGDEF"/>
    <property type="match status" value="1"/>
</dbReference>
<dbReference type="Proteomes" id="UP000199467">
    <property type="component" value="Unassembled WGS sequence"/>
</dbReference>
<dbReference type="Pfam" id="PF00990">
    <property type="entry name" value="GGDEF"/>
    <property type="match status" value="1"/>
</dbReference>
<evidence type="ECO:0000256" key="2">
    <source>
        <dbReference type="ARBA" id="ARBA00004533"/>
    </source>
</evidence>
<evidence type="ECO:0000259" key="7">
    <source>
        <dbReference type="PROSITE" id="PS50887"/>
    </source>
</evidence>
<dbReference type="PROSITE" id="PS50887">
    <property type="entry name" value="GGDEF"/>
    <property type="match status" value="1"/>
</dbReference>
<evidence type="ECO:0000256" key="6">
    <source>
        <dbReference type="SAM" id="Phobius"/>
    </source>
</evidence>
<evidence type="ECO:0000256" key="5">
    <source>
        <dbReference type="SAM" id="Coils"/>
    </source>
</evidence>
<dbReference type="InterPro" id="IPR029151">
    <property type="entry name" value="Sensor-like_sf"/>
</dbReference>
<dbReference type="Pfam" id="PF22588">
    <property type="entry name" value="dCache_1_like"/>
    <property type="match status" value="1"/>
</dbReference>
<dbReference type="Gene3D" id="3.30.450.20">
    <property type="entry name" value="PAS domain"/>
    <property type="match status" value="2"/>
</dbReference>
<dbReference type="EMBL" id="FMZQ01000002">
    <property type="protein sequence ID" value="SDC37124.1"/>
    <property type="molecule type" value="Genomic_DNA"/>
</dbReference>
<dbReference type="CDD" id="cd12914">
    <property type="entry name" value="PDC1_DGC_like"/>
    <property type="match status" value="1"/>
</dbReference>
<dbReference type="EC" id="2.7.7.65" evidence="3"/>
<dbReference type="GO" id="GO:0043709">
    <property type="term" value="P:cell adhesion involved in single-species biofilm formation"/>
    <property type="evidence" value="ECO:0007669"/>
    <property type="project" value="TreeGrafter"/>
</dbReference>
<dbReference type="Gene3D" id="3.30.70.270">
    <property type="match status" value="1"/>
</dbReference>
<feature type="transmembrane region" description="Helical" evidence="6">
    <location>
        <begin position="311"/>
        <end position="332"/>
    </location>
</feature>
<dbReference type="FunFam" id="3.30.70.270:FF:000001">
    <property type="entry name" value="Diguanylate cyclase domain protein"/>
    <property type="match status" value="1"/>
</dbReference>
<dbReference type="InterPro" id="IPR000160">
    <property type="entry name" value="GGDEF_dom"/>
</dbReference>
<keyword evidence="6" id="KW-0472">Membrane</keyword>
<dbReference type="GO" id="GO:1902201">
    <property type="term" value="P:negative regulation of bacterial-type flagellum-dependent cell motility"/>
    <property type="evidence" value="ECO:0007669"/>
    <property type="project" value="TreeGrafter"/>
</dbReference>
<dbReference type="PANTHER" id="PTHR45138">
    <property type="entry name" value="REGULATORY COMPONENTS OF SENSORY TRANSDUCTION SYSTEM"/>
    <property type="match status" value="1"/>
</dbReference>
<keyword evidence="9" id="KW-1185">Reference proteome</keyword>
<evidence type="ECO:0000256" key="4">
    <source>
        <dbReference type="ARBA" id="ARBA00034247"/>
    </source>
</evidence>
<sequence length="537" mass="59705">MHDGRAASAALLFSQAFSAPCSRALGFTMKRGIRLASILLVFICLSLALLTAWQVWFSRERALQELNVANLNLAQALDNYTEGVIRQSELVLIDLAERMQHNGPAVHEQERLQALLQQQSEVLGLANAIVIYDEQGDRLLASTQPPGHNLNAADRAFFIHHRNDPSTGTFIGPTIKSRITGDWVFTVSRRLNDGEGRFAGVVAVTLGVEHFLSFFGSLDLGKHGSMSLSTGDAKLLFRQPFREQDVGLDWSDSPILQQLREQREGTTVQTSRIDGVERVYAFRRNDRLPLITVVALGREDALAAWRRNAELFTALIMLLLAAVSIIGQYLIVDIRRRSRAEAQLLNAREELLDANARLEVLASQDGLTDLANRRSFDQTLEMEIRRAQRRGSSLSLLLFDIDMFKRYNDHYGHVAGDDCLRAVAEVLKQCVRRPGDLAARYGGEELAVILPNTTLEGAEAVAQSFMQSLEQRDLEHQASPFARVTVSAGVANLMADQRDSTRQALALIEAADQALYRAKNNGRNRLESAGVHAEQQR</sequence>
<dbReference type="GO" id="GO:0005886">
    <property type="term" value="C:plasma membrane"/>
    <property type="evidence" value="ECO:0007669"/>
    <property type="project" value="UniProtKB-SubCell"/>
</dbReference>
<feature type="coiled-coil region" evidence="5">
    <location>
        <begin position="337"/>
        <end position="364"/>
    </location>
</feature>